<feature type="signal peptide" evidence="1">
    <location>
        <begin position="1"/>
        <end position="34"/>
    </location>
</feature>
<feature type="chain" id="PRO_5040721593" evidence="1">
    <location>
        <begin position="35"/>
        <end position="249"/>
    </location>
</feature>
<dbReference type="Pfam" id="PF13517">
    <property type="entry name" value="FG-GAP_3"/>
    <property type="match status" value="1"/>
</dbReference>
<dbReference type="RefSeq" id="WP_219506549.1">
    <property type="nucleotide sequence ID" value="NZ_JAHXDN010000007.1"/>
</dbReference>
<evidence type="ECO:0000313" key="2">
    <source>
        <dbReference type="EMBL" id="MBW4710234.1"/>
    </source>
</evidence>
<proteinExistence type="predicted"/>
<dbReference type="EMBL" id="JAHXDN010000007">
    <property type="protein sequence ID" value="MBW4710234.1"/>
    <property type="molecule type" value="Genomic_DNA"/>
</dbReference>
<name>A0A9X1K2H2_9RHOB</name>
<dbReference type="AlphaFoldDB" id="A0A9X1K2H2"/>
<accession>A0A9X1K2H2</accession>
<evidence type="ECO:0000313" key="3">
    <source>
        <dbReference type="Proteomes" id="UP001138661"/>
    </source>
</evidence>
<keyword evidence="3" id="KW-1185">Reference proteome</keyword>
<keyword evidence="1" id="KW-0732">Signal</keyword>
<evidence type="ECO:0000256" key="1">
    <source>
        <dbReference type="SAM" id="SignalP"/>
    </source>
</evidence>
<sequence length="249" mass="26977">MQIRARRLLSRPWRGLARRVLLALCLLPPGVATAQTILSAGYDMPTTRYPHGVLGDSIEHITLVLDLSTGEEKRFVLPDELVFEDTAPRLADLDGDGAAEVIVVESSQTSGARLAIYGPNGRIAATPHIGTRFRWLAPVGAADLDGDGRVEVAFVDRPHLAKTLNVYRFEDGRLTQWAMLSGLTNHRIGERDIAGGIRTCRGHPEMIVASANWASLVAVSFKAGEWVQTPIGTDTSRAAFAQAMACLPE</sequence>
<gene>
    <name evidence="2" type="ORF">KX928_20800</name>
</gene>
<reference evidence="2" key="1">
    <citation type="submission" date="2021-07" db="EMBL/GenBank/DDBJ databases">
        <title>Roseobacter insulae sp. nov., isolated from a tidal flat.</title>
        <authorList>
            <person name="Park S."/>
            <person name="Yoon J.-H."/>
        </authorList>
    </citation>
    <scope>NUCLEOTIDE SEQUENCE</scope>
    <source>
        <strain evidence="2">YSTF-M11</strain>
    </source>
</reference>
<organism evidence="2 3">
    <name type="scientific">Roseobacter insulae</name>
    <dbReference type="NCBI Taxonomy" id="2859783"/>
    <lineage>
        <taxon>Bacteria</taxon>
        <taxon>Pseudomonadati</taxon>
        <taxon>Pseudomonadota</taxon>
        <taxon>Alphaproteobacteria</taxon>
        <taxon>Rhodobacterales</taxon>
        <taxon>Roseobacteraceae</taxon>
        <taxon>Roseobacter</taxon>
    </lineage>
</organism>
<protein>
    <submittedName>
        <fullName evidence="2">VCBS repeat-containing protein</fullName>
    </submittedName>
</protein>
<dbReference type="InterPro" id="IPR013517">
    <property type="entry name" value="FG-GAP"/>
</dbReference>
<comment type="caution">
    <text evidence="2">The sequence shown here is derived from an EMBL/GenBank/DDBJ whole genome shotgun (WGS) entry which is preliminary data.</text>
</comment>
<dbReference type="Proteomes" id="UP001138661">
    <property type="component" value="Unassembled WGS sequence"/>
</dbReference>